<dbReference type="InterPro" id="IPR014718">
    <property type="entry name" value="GH-type_carb-bd"/>
</dbReference>
<keyword evidence="6" id="KW-0119">Carbohydrate metabolism</keyword>
<feature type="compositionally biased region" description="Acidic residues" evidence="9">
    <location>
        <begin position="333"/>
        <end position="346"/>
    </location>
</feature>
<dbReference type="Gene3D" id="2.70.98.10">
    <property type="match status" value="1"/>
</dbReference>
<dbReference type="PANTHER" id="PTHR10091">
    <property type="entry name" value="ALDOSE-1-EPIMERASE"/>
    <property type="match status" value="1"/>
</dbReference>
<evidence type="ECO:0000256" key="1">
    <source>
        <dbReference type="ARBA" id="ARBA00001712"/>
    </source>
</evidence>
<dbReference type="CDD" id="cd09019">
    <property type="entry name" value="galactose_mutarotase_like"/>
    <property type="match status" value="1"/>
</dbReference>
<dbReference type="PANTHER" id="PTHR10091:SF0">
    <property type="entry name" value="GALACTOSE MUTAROTASE"/>
    <property type="match status" value="1"/>
</dbReference>
<dbReference type="UniPathway" id="UPA00214"/>
<evidence type="ECO:0000256" key="6">
    <source>
        <dbReference type="ARBA" id="ARBA00023277"/>
    </source>
</evidence>
<evidence type="ECO:0000256" key="2">
    <source>
        <dbReference type="ARBA" id="ARBA00004947"/>
    </source>
</evidence>
<evidence type="ECO:0000313" key="11">
    <source>
        <dbReference type="Proteomes" id="UP000639338"/>
    </source>
</evidence>
<evidence type="ECO:0000313" key="10">
    <source>
        <dbReference type="EMBL" id="KAF7992403.1"/>
    </source>
</evidence>
<dbReference type="InterPro" id="IPR011013">
    <property type="entry name" value="Gal_mutarotase_sf_dom"/>
</dbReference>
<name>A0A835CSM0_APHGI</name>
<organism evidence="10 11">
    <name type="scientific">Aphidius gifuensis</name>
    <name type="common">Parasitoid wasp</name>
    <dbReference type="NCBI Taxonomy" id="684658"/>
    <lineage>
        <taxon>Eukaryota</taxon>
        <taxon>Metazoa</taxon>
        <taxon>Ecdysozoa</taxon>
        <taxon>Arthropoda</taxon>
        <taxon>Hexapoda</taxon>
        <taxon>Insecta</taxon>
        <taxon>Pterygota</taxon>
        <taxon>Neoptera</taxon>
        <taxon>Endopterygota</taxon>
        <taxon>Hymenoptera</taxon>
        <taxon>Apocrita</taxon>
        <taxon>Ichneumonoidea</taxon>
        <taxon>Braconidae</taxon>
        <taxon>Aphidiinae</taxon>
        <taxon>Aphidius</taxon>
    </lineage>
</organism>
<evidence type="ECO:0000256" key="4">
    <source>
        <dbReference type="ARBA" id="ARBA00021023"/>
    </source>
</evidence>
<feature type="region of interest" description="Disordered" evidence="9">
    <location>
        <begin position="322"/>
        <end position="348"/>
    </location>
</feature>
<evidence type="ECO:0000256" key="3">
    <source>
        <dbReference type="ARBA" id="ARBA00006206"/>
    </source>
</evidence>
<comment type="pathway">
    <text evidence="2">Carbohydrate metabolism; galactose metabolism.</text>
</comment>
<comment type="similarity">
    <text evidence="3">Belongs to the aldose epimerase family.</text>
</comment>
<sequence length="466" mass="52381">MENNCECKESSIEEGIFGEYFPSENVKYTSTEITDEDANNSLKPITIKSYKLINKNRMEVTLITWGATIVSIKCPDKYGKIEDVVIGFDNLENYMNKNINEYIGSVIGRCANRIKSGKFTIDKKDYKLSLNDGDNHLHGGNKGLGRQIWDSFIDNCCVVMTYLSPDGEEGYPGDVLTTIKFKLTQQNKLEINIRATTSKPTVLNLTHGVLFNLAGHNAGEEELRKHCVSLNCDRWIFTDVNDPIPTGGIRGVGGTVMDLRIPKNLGDAMDKVPPAGIGFDHNYCVLKNWQPSLTFMARINHPDSGRVLEIYSDQPGLQFHTCSNFPLSKNGDDNDNDDDDDDDDDTVTQVSHEEVLDSKQFDELESYASYDGDEEAEQFHSRSNLMNNNFSQSDTETMPSTIKSSLPFIPGKNDSKYTKFCGFGIHPQNYPNAVNIKHFPCSILRPGQVYCHDLAFKFGIQLKNYM</sequence>
<keyword evidence="11" id="KW-1185">Reference proteome</keyword>
<reference evidence="10 11" key="1">
    <citation type="submission" date="2020-08" db="EMBL/GenBank/DDBJ databases">
        <title>Aphidius gifuensis genome sequencing and assembly.</title>
        <authorList>
            <person name="Du Z."/>
        </authorList>
    </citation>
    <scope>NUCLEOTIDE SEQUENCE [LARGE SCALE GENOMIC DNA]</scope>
    <source>
        <strain evidence="10">YNYX2018</strain>
        <tissue evidence="10">Adults</tissue>
    </source>
</reference>
<evidence type="ECO:0000256" key="5">
    <source>
        <dbReference type="ARBA" id="ARBA00023235"/>
    </source>
</evidence>
<dbReference type="OrthoDB" id="274691at2759"/>
<comment type="caution">
    <text evidence="10">The sequence shown here is derived from an EMBL/GenBank/DDBJ whole genome shotgun (WGS) entry which is preliminary data.</text>
</comment>
<dbReference type="Proteomes" id="UP000639338">
    <property type="component" value="Unassembled WGS sequence"/>
</dbReference>
<gene>
    <name evidence="10" type="ORF">HCN44_001728</name>
</gene>
<dbReference type="InterPro" id="IPR047215">
    <property type="entry name" value="Galactose_mutarotase-like"/>
</dbReference>
<accession>A0A835CSM0</accession>
<proteinExistence type="inferred from homology"/>
<keyword evidence="5" id="KW-0413">Isomerase</keyword>
<comment type="catalytic activity">
    <reaction evidence="1">
        <text>alpha-D-galactose = beta-D-galactose</text>
        <dbReference type="Rhea" id="RHEA:28675"/>
        <dbReference type="ChEBI" id="CHEBI:27667"/>
        <dbReference type="ChEBI" id="CHEBI:28061"/>
        <dbReference type="EC" id="5.1.3.3"/>
    </reaction>
    <physiologicalReaction direction="right-to-left" evidence="1">
        <dbReference type="Rhea" id="RHEA:28677"/>
    </physiologicalReaction>
</comment>
<dbReference type="GO" id="GO:0004034">
    <property type="term" value="F:aldose 1-epimerase activity"/>
    <property type="evidence" value="ECO:0007669"/>
    <property type="project" value="UniProtKB-EC"/>
</dbReference>
<dbReference type="SUPFAM" id="SSF74650">
    <property type="entry name" value="Galactose mutarotase-like"/>
    <property type="match status" value="1"/>
</dbReference>
<evidence type="ECO:0000256" key="8">
    <source>
        <dbReference type="ARBA" id="ARBA00045743"/>
    </source>
</evidence>
<dbReference type="GO" id="GO:0006006">
    <property type="term" value="P:glucose metabolic process"/>
    <property type="evidence" value="ECO:0007669"/>
    <property type="project" value="TreeGrafter"/>
</dbReference>
<dbReference type="Pfam" id="PF01263">
    <property type="entry name" value="Aldose_epim"/>
    <property type="match status" value="1"/>
</dbReference>
<dbReference type="GO" id="GO:0030246">
    <property type="term" value="F:carbohydrate binding"/>
    <property type="evidence" value="ECO:0007669"/>
    <property type="project" value="InterPro"/>
</dbReference>
<evidence type="ECO:0000256" key="9">
    <source>
        <dbReference type="SAM" id="MobiDB-lite"/>
    </source>
</evidence>
<dbReference type="AlphaFoldDB" id="A0A835CSM0"/>
<dbReference type="InterPro" id="IPR008183">
    <property type="entry name" value="Aldose_1/G6P_1-epimerase"/>
</dbReference>
<protein>
    <recommendedName>
        <fullName evidence="4">Galactose mutarotase</fullName>
    </recommendedName>
    <alternativeName>
        <fullName evidence="7">Aldose 1-epimerase</fullName>
    </alternativeName>
</protein>
<evidence type="ECO:0000256" key="7">
    <source>
        <dbReference type="ARBA" id="ARBA00032729"/>
    </source>
</evidence>
<dbReference type="EMBL" id="JACMRX010000003">
    <property type="protein sequence ID" value="KAF7992403.1"/>
    <property type="molecule type" value="Genomic_DNA"/>
</dbReference>
<comment type="function">
    <text evidence="8">Mutarotase that catalyzes the interconversion of beta-D-galactose and alpha-D-galactose during galactose metabolism. Beta-D-galactose is metabolized in the liver into glucose 1-phosphate, the primary metabolic fuel, by the action of four enzymes that constitute the Leloir pathway: GALM, GALK1 (galactokinase), GALT (galactose-1-phosphate uridylyltransferase) and GALE (UDP-galactose-4'-epimerase). Involved in the maintenance of the equilibrium between the beta- and alpha-anomers of galactose, therefore ensuring a sufficient supply of the alpha-anomer for GALK1. Also active on D-glucose although shows a preference for galactose over glucose.</text>
</comment>
<dbReference type="GO" id="GO:0033499">
    <property type="term" value="P:galactose catabolic process via UDP-galactose, Leloir pathway"/>
    <property type="evidence" value="ECO:0007669"/>
    <property type="project" value="TreeGrafter"/>
</dbReference>